<reference evidence="2 3" key="1">
    <citation type="journal article" date="2021" name="Plant Biotechnol. J.">
        <title>Multi-omics assisted identification of the key and species-specific regulatory components of drought-tolerant mechanisms in Gossypium stocksii.</title>
        <authorList>
            <person name="Yu D."/>
            <person name="Ke L."/>
            <person name="Zhang D."/>
            <person name="Wu Y."/>
            <person name="Sun Y."/>
            <person name="Mei J."/>
            <person name="Sun J."/>
            <person name="Sun Y."/>
        </authorList>
    </citation>
    <scope>NUCLEOTIDE SEQUENCE [LARGE SCALE GENOMIC DNA]</scope>
    <source>
        <strain evidence="3">cv. E1</strain>
        <tissue evidence="2">Leaf</tissue>
    </source>
</reference>
<dbReference type="PANTHER" id="PTHR46890:SF48">
    <property type="entry name" value="RNA-DIRECTED DNA POLYMERASE"/>
    <property type="match status" value="1"/>
</dbReference>
<dbReference type="PANTHER" id="PTHR46890">
    <property type="entry name" value="NON-LTR RETROLELEMENT REVERSE TRANSCRIPTASE-LIKE PROTEIN-RELATED"/>
    <property type="match status" value="1"/>
</dbReference>
<proteinExistence type="predicted"/>
<feature type="domain" description="Reverse transcriptase" evidence="1">
    <location>
        <begin position="151"/>
        <end position="274"/>
    </location>
</feature>
<comment type="caution">
    <text evidence="2">The sequence shown here is derived from an EMBL/GenBank/DDBJ whole genome shotgun (WGS) entry which is preliminary data.</text>
</comment>
<dbReference type="InterPro" id="IPR052343">
    <property type="entry name" value="Retrotransposon-Effector_Assoc"/>
</dbReference>
<dbReference type="EMBL" id="JAIQCV010000007">
    <property type="protein sequence ID" value="KAH1080151.1"/>
    <property type="molecule type" value="Genomic_DNA"/>
</dbReference>
<protein>
    <recommendedName>
        <fullName evidence="1">Reverse transcriptase domain-containing protein</fullName>
    </recommendedName>
</protein>
<evidence type="ECO:0000313" key="2">
    <source>
        <dbReference type="EMBL" id="KAH1080151.1"/>
    </source>
</evidence>
<dbReference type="OrthoDB" id="1002463at2759"/>
<sequence length="277" mass="31899">MILKTSVGELDVHDHPYNGSFFTWYNHQVDNSLARKLDPALACNHCPILINLDRLEFSPPKPLKFFFCWTKHSNFLTSVEDSWNEDVVVDPMIILFQRLKRVKKVLGKMNLECYSAISRRGPDVTKAILYFFQTRKLLPAFNCSSSNGNQVKHYRPISCCSAVYKCVTRIIMNRLTSYLPLIISKNQSAFVQMRNISDNILLAQELVCGYGREFLSLRCAIKVDLQKVFDSLHWGFLLTVLEGYFKGARGVRQGYPLSPYVFVMAVNELFKIIYLSN</sequence>
<dbReference type="Proteomes" id="UP000828251">
    <property type="component" value="Unassembled WGS sequence"/>
</dbReference>
<keyword evidence="3" id="KW-1185">Reference proteome</keyword>
<organism evidence="2 3">
    <name type="scientific">Gossypium stocksii</name>
    <dbReference type="NCBI Taxonomy" id="47602"/>
    <lineage>
        <taxon>Eukaryota</taxon>
        <taxon>Viridiplantae</taxon>
        <taxon>Streptophyta</taxon>
        <taxon>Embryophyta</taxon>
        <taxon>Tracheophyta</taxon>
        <taxon>Spermatophyta</taxon>
        <taxon>Magnoliopsida</taxon>
        <taxon>eudicotyledons</taxon>
        <taxon>Gunneridae</taxon>
        <taxon>Pentapetalae</taxon>
        <taxon>rosids</taxon>
        <taxon>malvids</taxon>
        <taxon>Malvales</taxon>
        <taxon>Malvaceae</taxon>
        <taxon>Malvoideae</taxon>
        <taxon>Gossypium</taxon>
    </lineage>
</organism>
<accession>A0A9D3ZYR4</accession>
<dbReference type="AlphaFoldDB" id="A0A9D3ZYR4"/>
<dbReference type="Pfam" id="PF00078">
    <property type="entry name" value="RVT_1"/>
    <property type="match status" value="1"/>
</dbReference>
<gene>
    <name evidence="2" type="ORF">J1N35_019912</name>
</gene>
<evidence type="ECO:0000259" key="1">
    <source>
        <dbReference type="Pfam" id="PF00078"/>
    </source>
</evidence>
<dbReference type="InterPro" id="IPR000477">
    <property type="entry name" value="RT_dom"/>
</dbReference>
<evidence type="ECO:0000313" key="3">
    <source>
        <dbReference type="Proteomes" id="UP000828251"/>
    </source>
</evidence>
<dbReference type="InterPro" id="IPR043502">
    <property type="entry name" value="DNA/RNA_pol_sf"/>
</dbReference>
<dbReference type="SUPFAM" id="SSF56672">
    <property type="entry name" value="DNA/RNA polymerases"/>
    <property type="match status" value="1"/>
</dbReference>
<dbReference type="CDD" id="cd01650">
    <property type="entry name" value="RT_nLTR_like"/>
    <property type="match status" value="1"/>
</dbReference>
<name>A0A9D3ZYR4_9ROSI</name>